<dbReference type="InterPro" id="IPR001296">
    <property type="entry name" value="Glyco_trans_1"/>
</dbReference>
<dbReference type="InterPro" id="IPR050194">
    <property type="entry name" value="Glycosyltransferase_grp1"/>
</dbReference>
<evidence type="ECO:0000259" key="2">
    <source>
        <dbReference type="Pfam" id="PF13439"/>
    </source>
</evidence>
<keyword evidence="3" id="KW-0808">Transferase</keyword>
<dbReference type="EMBL" id="DSUT01000055">
    <property type="protein sequence ID" value="HGK27906.1"/>
    <property type="molecule type" value="Genomic_DNA"/>
</dbReference>
<dbReference type="PANTHER" id="PTHR45947:SF3">
    <property type="entry name" value="SULFOQUINOVOSYL TRANSFERASE SQD2"/>
    <property type="match status" value="1"/>
</dbReference>
<dbReference type="Pfam" id="PF13439">
    <property type="entry name" value="Glyco_transf_4"/>
    <property type="match status" value="1"/>
</dbReference>
<proteinExistence type="predicted"/>
<dbReference type="Gene3D" id="3.40.50.2000">
    <property type="entry name" value="Glycogen Phosphorylase B"/>
    <property type="match status" value="2"/>
</dbReference>
<dbReference type="InterPro" id="IPR028098">
    <property type="entry name" value="Glyco_trans_4-like_N"/>
</dbReference>
<organism evidence="3">
    <name type="scientific">candidate division WOR-3 bacterium</name>
    <dbReference type="NCBI Taxonomy" id="2052148"/>
    <lineage>
        <taxon>Bacteria</taxon>
        <taxon>Bacteria division WOR-3</taxon>
    </lineage>
</organism>
<name>A0A7C4CAK4_UNCW3</name>
<dbReference type="CDD" id="cd03801">
    <property type="entry name" value="GT4_PimA-like"/>
    <property type="match status" value="1"/>
</dbReference>
<comment type="caution">
    <text evidence="3">The sequence shown here is derived from an EMBL/GenBank/DDBJ whole genome shotgun (WGS) entry which is preliminary data.</text>
</comment>
<reference evidence="3" key="1">
    <citation type="journal article" date="2020" name="mSystems">
        <title>Genome- and Community-Level Interaction Insights into Carbon Utilization and Element Cycling Functions of Hydrothermarchaeota in Hydrothermal Sediment.</title>
        <authorList>
            <person name="Zhou Z."/>
            <person name="Liu Y."/>
            <person name="Xu W."/>
            <person name="Pan J."/>
            <person name="Luo Z.H."/>
            <person name="Li M."/>
        </authorList>
    </citation>
    <scope>NUCLEOTIDE SEQUENCE [LARGE SCALE GENOMIC DNA]</scope>
    <source>
        <strain evidence="3">SpSt-488</strain>
    </source>
</reference>
<gene>
    <name evidence="3" type="ORF">ENS41_03020</name>
</gene>
<protein>
    <submittedName>
        <fullName evidence="3">Glycosyltransferase family 1 protein</fullName>
    </submittedName>
</protein>
<dbReference type="PANTHER" id="PTHR45947">
    <property type="entry name" value="SULFOQUINOVOSYL TRANSFERASE SQD2"/>
    <property type="match status" value="1"/>
</dbReference>
<dbReference type="SUPFAM" id="SSF53756">
    <property type="entry name" value="UDP-Glycosyltransferase/glycogen phosphorylase"/>
    <property type="match status" value="1"/>
</dbReference>
<dbReference type="AlphaFoldDB" id="A0A7C4CAK4"/>
<feature type="domain" description="Glycosyltransferase subfamily 4-like N-terminal" evidence="2">
    <location>
        <begin position="66"/>
        <end position="230"/>
    </location>
</feature>
<accession>A0A7C4CAK4</accession>
<evidence type="ECO:0000313" key="3">
    <source>
        <dbReference type="EMBL" id="HGK27906.1"/>
    </source>
</evidence>
<evidence type="ECO:0000259" key="1">
    <source>
        <dbReference type="Pfam" id="PF00534"/>
    </source>
</evidence>
<dbReference type="GO" id="GO:0016758">
    <property type="term" value="F:hexosyltransferase activity"/>
    <property type="evidence" value="ECO:0007669"/>
    <property type="project" value="TreeGrafter"/>
</dbReference>
<feature type="domain" description="Glycosyl transferase family 1" evidence="1">
    <location>
        <begin position="243"/>
        <end position="399"/>
    </location>
</feature>
<dbReference type="Pfam" id="PF00534">
    <property type="entry name" value="Glycos_transf_1"/>
    <property type="match status" value="1"/>
</dbReference>
<sequence length="434" mass="47111">MGSGSRSSSSFSVGTHAAVCECHAAGSGFRLARRDDKNRTGIREDSELTSRLRICLVSAAYRPYPSGVSEHVHGLALGLRELGQKVTILTTNFPRLESGSDPVRVVRLGRAVLIPMNRSYATLPVGMDLAGQVRRFLRENCFDIVHCHGLFWPEISYWAFRYSDAVNVFTNLTAGFKTGAAGSGLFRRLFRSQLARVHGRIAISVRSRAAVEAYVPGEYRIIPCGVDTNRFRPRTASIPECAHRQPVILFLGRLDKRKGLSVLLKAMPRVLRSQPKTRLVVVGTGPMELAARRFVASAGLKDSVSFVGRVSPDDLPAYFAGSDIYCSPALGGETFGIVLLEAMASGVAVVASNIPGYDEVVTDGIDGILSPPGDAKAMSLALLRLIDDHGLRRRLAEAGLRRSRQFAWPSVARATLNYYLELMDSKSASASVSA</sequence>